<dbReference type="Proteomes" id="UP000467488">
    <property type="component" value="Chromosome"/>
</dbReference>
<organism evidence="1 2">
    <name type="scientific">Escherichia coli</name>
    <dbReference type="NCBI Taxonomy" id="562"/>
    <lineage>
        <taxon>Bacteria</taxon>
        <taxon>Pseudomonadati</taxon>
        <taxon>Pseudomonadota</taxon>
        <taxon>Gammaproteobacteria</taxon>
        <taxon>Enterobacterales</taxon>
        <taxon>Enterobacteriaceae</taxon>
        <taxon>Escherichia</taxon>
    </lineage>
</organism>
<evidence type="ECO:0000313" key="1">
    <source>
        <dbReference type="EMBL" id="BBU86875.1"/>
    </source>
</evidence>
<dbReference type="AlphaFoldDB" id="A0A8S0G1B1"/>
<reference evidence="1 2" key="1">
    <citation type="submission" date="2020-01" db="EMBL/GenBank/DDBJ databases">
        <title>Dynamics of blaIMP-6 dissemination in carbapenem resistant Enterobacteriacea isolated from regional surveillance in Osaka, Japan.</title>
        <authorList>
            <person name="Abe R."/>
            <person name="Akeda Y."/>
            <person name="Sugawara Y."/>
            <person name="Yamamoto N."/>
            <person name="Tomono K."/>
            <person name="Takeuchi D."/>
            <person name="Kawahara R."/>
            <person name="Hamada S."/>
        </authorList>
    </citation>
    <scope>NUCLEOTIDE SEQUENCE [LARGE SCALE GENOMIC DNA]</scope>
    <source>
        <strain evidence="1 2">E300</strain>
    </source>
</reference>
<proteinExistence type="predicted"/>
<name>A0A8S0G1B1_ECOLX</name>
<protein>
    <submittedName>
        <fullName evidence="1">Uncharacterized protein</fullName>
    </submittedName>
</protein>
<accession>A0A8S0G1B1</accession>
<gene>
    <name evidence="1" type="ORF">EIMP300_82750</name>
</gene>
<sequence>MNAVKMGAVAESVAFFVLQQTGKNLRDAAVENAHGKNNTVQSKITHVVQVKQNGGHAEAHQAQRCRISQLSVAHNSSKIIIE</sequence>
<evidence type="ECO:0000313" key="2">
    <source>
        <dbReference type="Proteomes" id="UP000467488"/>
    </source>
</evidence>
<dbReference type="EMBL" id="AP022360">
    <property type="protein sequence ID" value="BBU86875.1"/>
    <property type="molecule type" value="Genomic_DNA"/>
</dbReference>